<dbReference type="InterPro" id="IPR001214">
    <property type="entry name" value="SET_dom"/>
</dbReference>
<dbReference type="GO" id="GO:0046872">
    <property type="term" value="F:metal ion binding"/>
    <property type="evidence" value="ECO:0007669"/>
    <property type="project" value="UniProtKB-KW"/>
</dbReference>
<evidence type="ECO:0000313" key="10">
    <source>
        <dbReference type="EMBL" id="ETO26339.1"/>
    </source>
</evidence>
<keyword evidence="2" id="KW-0158">Chromosome</keyword>
<dbReference type="EMBL" id="ASPP01007935">
    <property type="protein sequence ID" value="ETO26339.1"/>
    <property type="molecule type" value="Genomic_DNA"/>
</dbReference>
<evidence type="ECO:0000256" key="1">
    <source>
        <dbReference type="ARBA" id="ARBA00004286"/>
    </source>
</evidence>
<dbReference type="SUPFAM" id="SSF82199">
    <property type="entry name" value="SET domain"/>
    <property type="match status" value="1"/>
</dbReference>
<reference evidence="10 11" key="1">
    <citation type="journal article" date="2013" name="Curr. Biol.">
        <title>The Genome of the Foraminiferan Reticulomyxa filosa.</title>
        <authorList>
            <person name="Glockner G."/>
            <person name="Hulsmann N."/>
            <person name="Schleicher M."/>
            <person name="Noegel A.A."/>
            <person name="Eichinger L."/>
            <person name="Gallinger C."/>
            <person name="Pawlowski J."/>
            <person name="Sierra R."/>
            <person name="Euteneuer U."/>
            <person name="Pillet L."/>
            <person name="Moustafa A."/>
            <person name="Platzer M."/>
            <person name="Groth M."/>
            <person name="Szafranski K."/>
            <person name="Schliwa M."/>
        </authorList>
    </citation>
    <scope>NUCLEOTIDE SEQUENCE [LARGE SCALE GENOMIC DNA]</scope>
</reference>
<sequence length="269" mass="31101">MIIKNLQTLFFMTSLVQFDFCLFVCLKWRNRMNMNRGLFETQGEVDLFKSQKIIECNEWCDCIQNPNMCCNRVVQTHRKQEFLDLLVCKFPKKGWGVKTRQAIMPGTLICEYVGEIISEQIAFERGVEYDKKGLSYLWTQNHCSETDADTGFYRPTTIDATMFGNISRFINHSCNPNLYAIEVVIAQGGPVIAFFSKRFIDADEELTIDYHYNILGDLESSMKCCCGDSNCRGRVHLFDSKIYRKNQANNNKKNPTPNIGMVKSVFIIF</sequence>
<evidence type="ECO:0000256" key="2">
    <source>
        <dbReference type="ARBA" id="ARBA00022454"/>
    </source>
</evidence>
<dbReference type="Gene3D" id="2.170.270.10">
    <property type="entry name" value="SET domain"/>
    <property type="match status" value="1"/>
</dbReference>
<keyword evidence="3" id="KW-0489">Methyltransferase</keyword>
<dbReference type="Pfam" id="PF00856">
    <property type="entry name" value="SET"/>
    <property type="match status" value="1"/>
</dbReference>
<evidence type="ECO:0000256" key="4">
    <source>
        <dbReference type="ARBA" id="ARBA00022679"/>
    </source>
</evidence>
<dbReference type="SMART" id="SM00317">
    <property type="entry name" value="SET"/>
    <property type="match status" value="1"/>
</dbReference>
<evidence type="ECO:0000256" key="5">
    <source>
        <dbReference type="ARBA" id="ARBA00022691"/>
    </source>
</evidence>
<dbReference type="OMA" id="VDSMVPK"/>
<evidence type="ECO:0008006" key="12">
    <source>
        <dbReference type="Google" id="ProtNLM"/>
    </source>
</evidence>
<dbReference type="GO" id="GO:0032259">
    <property type="term" value="P:methylation"/>
    <property type="evidence" value="ECO:0007669"/>
    <property type="project" value="UniProtKB-KW"/>
</dbReference>
<keyword evidence="5" id="KW-0949">S-adenosyl-L-methionine</keyword>
<dbReference type="GO" id="GO:0008168">
    <property type="term" value="F:methyltransferase activity"/>
    <property type="evidence" value="ECO:0007669"/>
    <property type="project" value="UniProtKB-KW"/>
</dbReference>
<dbReference type="InterPro" id="IPR046341">
    <property type="entry name" value="SET_dom_sf"/>
</dbReference>
<comment type="caution">
    <text evidence="10">The sequence shown here is derived from an EMBL/GenBank/DDBJ whole genome shotgun (WGS) entry which is preliminary data.</text>
</comment>
<feature type="domain" description="SET" evidence="8">
    <location>
        <begin position="83"/>
        <end position="211"/>
    </location>
</feature>
<dbReference type="GO" id="GO:0005694">
    <property type="term" value="C:chromosome"/>
    <property type="evidence" value="ECO:0007669"/>
    <property type="project" value="UniProtKB-SubCell"/>
</dbReference>
<dbReference type="AlphaFoldDB" id="X6NKT5"/>
<dbReference type="InterPro" id="IPR050973">
    <property type="entry name" value="H3K9_Histone-Lys_N-MTase"/>
</dbReference>
<comment type="subcellular location">
    <subcellularLocation>
        <location evidence="1">Chromosome</location>
    </subcellularLocation>
</comment>
<accession>X6NKT5</accession>
<dbReference type="InterPro" id="IPR003616">
    <property type="entry name" value="Post-SET_dom"/>
</dbReference>
<keyword evidence="7" id="KW-0862">Zinc</keyword>
<name>X6NKT5_RETFI</name>
<keyword evidence="4" id="KW-0808">Transferase</keyword>
<evidence type="ECO:0000256" key="7">
    <source>
        <dbReference type="ARBA" id="ARBA00022833"/>
    </source>
</evidence>
<evidence type="ECO:0000313" key="11">
    <source>
        <dbReference type="Proteomes" id="UP000023152"/>
    </source>
</evidence>
<keyword evidence="6" id="KW-0479">Metal-binding</keyword>
<dbReference type="PROSITE" id="PS50280">
    <property type="entry name" value="SET"/>
    <property type="match status" value="1"/>
</dbReference>
<organism evidence="10 11">
    <name type="scientific">Reticulomyxa filosa</name>
    <dbReference type="NCBI Taxonomy" id="46433"/>
    <lineage>
        <taxon>Eukaryota</taxon>
        <taxon>Sar</taxon>
        <taxon>Rhizaria</taxon>
        <taxon>Retaria</taxon>
        <taxon>Foraminifera</taxon>
        <taxon>Monothalamids</taxon>
        <taxon>Reticulomyxidae</taxon>
        <taxon>Reticulomyxa</taxon>
    </lineage>
</organism>
<protein>
    <recommendedName>
        <fullName evidence="12">SET domain-containing protein</fullName>
    </recommendedName>
</protein>
<dbReference type="PANTHER" id="PTHR46223:SF3">
    <property type="entry name" value="HISTONE-LYSINE N-METHYLTRANSFERASE SET-23"/>
    <property type="match status" value="1"/>
</dbReference>
<keyword evidence="11" id="KW-1185">Reference proteome</keyword>
<dbReference type="Proteomes" id="UP000023152">
    <property type="component" value="Unassembled WGS sequence"/>
</dbReference>
<gene>
    <name evidence="10" type="ORF">RFI_10799</name>
</gene>
<dbReference type="OrthoDB" id="308383at2759"/>
<evidence type="ECO:0000259" key="8">
    <source>
        <dbReference type="PROSITE" id="PS50280"/>
    </source>
</evidence>
<evidence type="ECO:0000259" key="9">
    <source>
        <dbReference type="PROSITE" id="PS50868"/>
    </source>
</evidence>
<dbReference type="PROSITE" id="PS50868">
    <property type="entry name" value="POST_SET"/>
    <property type="match status" value="1"/>
</dbReference>
<evidence type="ECO:0000256" key="6">
    <source>
        <dbReference type="ARBA" id="ARBA00022723"/>
    </source>
</evidence>
<feature type="domain" description="Post-SET" evidence="9">
    <location>
        <begin position="220"/>
        <end position="236"/>
    </location>
</feature>
<evidence type="ECO:0000256" key="3">
    <source>
        <dbReference type="ARBA" id="ARBA00022603"/>
    </source>
</evidence>
<proteinExistence type="predicted"/>
<dbReference type="PANTHER" id="PTHR46223">
    <property type="entry name" value="HISTONE-LYSINE N-METHYLTRANSFERASE SUV39H"/>
    <property type="match status" value="1"/>
</dbReference>